<protein>
    <submittedName>
        <fullName evidence="2">Uncharacterized protein</fullName>
    </submittedName>
</protein>
<organism evidence="2 3">
    <name type="scientific">Phrynocephalus forsythii</name>
    <dbReference type="NCBI Taxonomy" id="171643"/>
    <lineage>
        <taxon>Eukaryota</taxon>
        <taxon>Metazoa</taxon>
        <taxon>Chordata</taxon>
        <taxon>Craniata</taxon>
        <taxon>Vertebrata</taxon>
        <taxon>Euteleostomi</taxon>
        <taxon>Lepidosauria</taxon>
        <taxon>Squamata</taxon>
        <taxon>Bifurcata</taxon>
        <taxon>Unidentata</taxon>
        <taxon>Episquamata</taxon>
        <taxon>Toxicofera</taxon>
        <taxon>Iguania</taxon>
        <taxon>Acrodonta</taxon>
        <taxon>Agamidae</taxon>
        <taxon>Agaminae</taxon>
        <taxon>Phrynocephalus</taxon>
    </lineage>
</organism>
<dbReference type="EMBL" id="JAPFRF010000001">
    <property type="protein sequence ID" value="KAJ7344733.1"/>
    <property type="molecule type" value="Genomic_DNA"/>
</dbReference>
<evidence type="ECO:0000313" key="2">
    <source>
        <dbReference type="EMBL" id="KAJ7344733.1"/>
    </source>
</evidence>
<accession>A0A9Q1B791</accession>
<evidence type="ECO:0000256" key="1">
    <source>
        <dbReference type="SAM" id="MobiDB-lite"/>
    </source>
</evidence>
<evidence type="ECO:0000313" key="3">
    <source>
        <dbReference type="Proteomes" id="UP001142489"/>
    </source>
</evidence>
<sequence length="91" mass="9813">MVAPGRQLHFTADSGTLGQTGTSLHKECCLMATDSSSHSTSMKEDVAESHPADGDGSQIHGRQKRHRAEFEDTDSEKSSSEKKLKTHAACL</sequence>
<dbReference type="Proteomes" id="UP001142489">
    <property type="component" value="Unassembled WGS sequence"/>
</dbReference>
<feature type="region of interest" description="Disordered" evidence="1">
    <location>
        <begin position="33"/>
        <end position="91"/>
    </location>
</feature>
<dbReference type="AlphaFoldDB" id="A0A9Q1B791"/>
<name>A0A9Q1B791_9SAUR</name>
<gene>
    <name evidence="2" type="ORF">JRQ81_000683</name>
</gene>
<comment type="caution">
    <text evidence="2">The sequence shown here is derived from an EMBL/GenBank/DDBJ whole genome shotgun (WGS) entry which is preliminary data.</text>
</comment>
<reference evidence="2" key="1">
    <citation type="journal article" date="2023" name="DNA Res.">
        <title>Chromosome-level genome assembly of Phrynocephalus forsythii using third-generation DNA sequencing and Hi-C analysis.</title>
        <authorList>
            <person name="Qi Y."/>
            <person name="Zhao W."/>
            <person name="Zhao Y."/>
            <person name="Niu C."/>
            <person name="Cao S."/>
            <person name="Zhang Y."/>
        </authorList>
    </citation>
    <scope>NUCLEOTIDE SEQUENCE</scope>
    <source>
        <tissue evidence="2">Muscle</tissue>
    </source>
</reference>
<feature type="compositionally biased region" description="Basic and acidic residues" evidence="1">
    <location>
        <begin position="41"/>
        <end position="53"/>
    </location>
</feature>
<keyword evidence="3" id="KW-1185">Reference proteome</keyword>
<feature type="region of interest" description="Disordered" evidence="1">
    <location>
        <begin position="1"/>
        <end position="21"/>
    </location>
</feature>
<proteinExistence type="predicted"/>